<sequence>MVYKDKDWEKLPQIHQEVMNSWHILKKLLKEEEIVRLSNGWSPLSLKPQMTKMKDWHNKKGEASKEEAPEASTRKPQARQSPQEEKKVKKKEKEETIFPK</sequence>
<evidence type="ECO:0000256" key="1">
    <source>
        <dbReference type="SAM" id="MobiDB-lite"/>
    </source>
</evidence>
<gene>
    <name evidence="2" type="ORF">O181_133363</name>
</gene>
<dbReference type="AlphaFoldDB" id="A0A9Q3L5L3"/>
<accession>A0A9Q3L5L3</accession>
<feature type="region of interest" description="Disordered" evidence="1">
    <location>
        <begin position="42"/>
        <end position="100"/>
    </location>
</feature>
<evidence type="ECO:0000313" key="2">
    <source>
        <dbReference type="EMBL" id="MBW0593648.1"/>
    </source>
</evidence>
<proteinExistence type="predicted"/>
<organism evidence="2 3">
    <name type="scientific">Austropuccinia psidii MF-1</name>
    <dbReference type="NCBI Taxonomy" id="1389203"/>
    <lineage>
        <taxon>Eukaryota</taxon>
        <taxon>Fungi</taxon>
        <taxon>Dikarya</taxon>
        <taxon>Basidiomycota</taxon>
        <taxon>Pucciniomycotina</taxon>
        <taxon>Pucciniomycetes</taxon>
        <taxon>Pucciniales</taxon>
        <taxon>Sphaerophragmiaceae</taxon>
        <taxon>Austropuccinia</taxon>
    </lineage>
</organism>
<protein>
    <submittedName>
        <fullName evidence="2">Uncharacterized protein</fullName>
    </submittedName>
</protein>
<comment type="caution">
    <text evidence="2">The sequence shown here is derived from an EMBL/GenBank/DDBJ whole genome shotgun (WGS) entry which is preliminary data.</text>
</comment>
<feature type="compositionally biased region" description="Basic and acidic residues" evidence="1">
    <location>
        <begin position="52"/>
        <end position="68"/>
    </location>
</feature>
<reference evidence="2" key="1">
    <citation type="submission" date="2021-03" db="EMBL/GenBank/DDBJ databases">
        <title>Draft genome sequence of rust myrtle Austropuccinia psidii MF-1, a brazilian biotype.</title>
        <authorList>
            <person name="Quecine M.C."/>
            <person name="Pachon D.M.R."/>
            <person name="Bonatelli M.L."/>
            <person name="Correr F.H."/>
            <person name="Franceschini L.M."/>
            <person name="Leite T.F."/>
            <person name="Margarido G.R.A."/>
            <person name="Almeida C.A."/>
            <person name="Ferrarezi J.A."/>
            <person name="Labate C.A."/>
        </authorList>
    </citation>
    <scope>NUCLEOTIDE SEQUENCE</scope>
    <source>
        <strain evidence="2">MF-1</strain>
    </source>
</reference>
<dbReference type="Proteomes" id="UP000765509">
    <property type="component" value="Unassembled WGS sequence"/>
</dbReference>
<feature type="compositionally biased region" description="Basic and acidic residues" evidence="1">
    <location>
        <begin position="82"/>
        <end position="100"/>
    </location>
</feature>
<name>A0A9Q3L5L3_9BASI</name>
<keyword evidence="3" id="KW-1185">Reference proteome</keyword>
<evidence type="ECO:0000313" key="3">
    <source>
        <dbReference type="Proteomes" id="UP000765509"/>
    </source>
</evidence>
<dbReference type="EMBL" id="AVOT02155847">
    <property type="protein sequence ID" value="MBW0593648.1"/>
    <property type="molecule type" value="Genomic_DNA"/>
</dbReference>